<evidence type="ECO:0000256" key="1">
    <source>
        <dbReference type="ARBA" id="ARBA00007870"/>
    </source>
</evidence>
<proteinExistence type="inferred from homology"/>
<dbReference type="PANTHER" id="PTHR21708:SF26">
    <property type="entry name" value="2-DEHYDROPANTOATE 2-REDUCTASE"/>
    <property type="match status" value="1"/>
</dbReference>
<keyword evidence="8" id="KW-1185">Reference proteome</keyword>
<keyword evidence="3 4" id="KW-0560">Oxidoreductase</keyword>
<comment type="function">
    <text evidence="4">Catalyzes the NADPH-dependent reduction of ketopantoate into pantoic acid.</text>
</comment>
<dbReference type="GO" id="GO:0008677">
    <property type="term" value="F:2-dehydropantoate 2-reductase activity"/>
    <property type="evidence" value="ECO:0007669"/>
    <property type="project" value="UniProtKB-EC"/>
</dbReference>
<accession>A0A916VD44</accession>
<protein>
    <recommendedName>
        <fullName evidence="4">2-dehydropantoate 2-reductase</fullName>
        <ecNumber evidence="4">1.1.1.169</ecNumber>
    </recommendedName>
    <alternativeName>
        <fullName evidence="4">Ketopantoate reductase</fullName>
    </alternativeName>
</protein>
<dbReference type="NCBIfam" id="TIGR00745">
    <property type="entry name" value="apbA_panE"/>
    <property type="match status" value="1"/>
</dbReference>
<gene>
    <name evidence="7" type="ORF">ANBU17_17520</name>
</gene>
<dbReference type="Gene3D" id="3.40.50.720">
    <property type="entry name" value="NAD(P)-binding Rossmann-like Domain"/>
    <property type="match status" value="1"/>
</dbReference>
<evidence type="ECO:0000259" key="5">
    <source>
        <dbReference type="Pfam" id="PF02558"/>
    </source>
</evidence>
<evidence type="ECO:0000313" key="7">
    <source>
        <dbReference type="EMBL" id="GFO85405.1"/>
    </source>
</evidence>
<dbReference type="EC" id="1.1.1.169" evidence="4"/>
<keyword evidence="2 4" id="KW-0521">NADP</keyword>
<evidence type="ECO:0000259" key="6">
    <source>
        <dbReference type="Pfam" id="PF08546"/>
    </source>
</evidence>
<sequence>MREIKTAALIGLGAIGGYVAPRLETALGQEGFTVIAGGERKRRLEQEGCCINDTVWKFHIGDPEEAEEPADLVIFAVKYHGLRQAARDAAGYIGKNTILMSLLNGVDSEDILREYFPDQHILYSVIRIPSIHENGKISYPDGWGEISFGEAVNAQLSQEVQAVKDLFEKSGIGYQIPRDMKKNMWHKFMTNVSENQISAVLRMPYGIFQVSDTINQFREKTAKEVISIAQAKGIDLTDKDLEEQKKKVASYPFWGKTSTTQDIQNGRKTEVEMFAGTVIRMGKELGIPTPCNEMLYQCIRALEAWNDTPKEDKK</sequence>
<dbReference type="SUPFAM" id="SSF51735">
    <property type="entry name" value="NAD(P)-binding Rossmann-fold domains"/>
    <property type="match status" value="1"/>
</dbReference>
<dbReference type="AlphaFoldDB" id="A0A916VD44"/>
<dbReference type="InterPro" id="IPR036291">
    <property type="entry name" value="NAD(P)-bd_dom_sf"/>
</dbReference>
<dbReference type="GO" id="GO:0015940">
    <property type="term" value="P:pantothenate biosynthetic process"/>
    <property type="evidence" value="ECO:0007669"/>
    <property type="project" value="UniProtKB-KW"/>
</dbReference>
<dbReference type="FunFam" id="1.10.1040.10:FF:000017">
    <property type="entry name" value="2-dehydropantoate 2-reductase"/>
    <property type="match status" value="1"/>
</dbReference>
<feature type="domain" description="Ketopantoate reductase C-terminal" evidence="6">
    <location>
        <begin position="179"/>
        <end position="303"/>
    </location>
</feature>
<dbReference type="InterPro" id="IPR013752">
    <property type="entry name" value="KPA_reductase"/>
</dbReference>
<dbReference type="InterPro" id="IPR051402">
    <property type="entry name" value="KPR-Related"/>
</dbReference>
<dbReference type="Pfam" id="PF02558">
    <property type="entry name" value="ApbA"/>
    <property type="match status" value="1"/>
</dbReference>
<dbReference type="InterPro" id="IPR013332">
    <property type="entry name" value="KPR_N"/>
</dbReference>
<comment type="catalytic activity">
    <reaction evidence="4">
        <text>(R)-pantoate + NADP(+) = 2-dehydropantoate + NADPH + H(+)</text>
        <dbReference type="Rhea" id="RHEA:16233"/>
        <dbReference type="ChEBI" id="CHEBI:11561"/>
        <dbReference type="ChEBI" id="CHEBI:15378"/>
        <dbReference type="ChEBI" id="CHEBI:15980"/>
        <dbReference type="ChEBI" id="CHEBI:57783"/>
        <dbReference type="ChEBI" id="CHEBI:58349"/>
        <dbReference type="EC" id="1.1.1.169"/>
    </reaction>
</comment>
<organism evidence="7 8">
    <name type="scientific">Anaerostipes butyraticus</name>
    <dbReference type="NCBI Taxonomy" id="645466"/>
    <lineage>
        <taxon>Bacteria</taxon>
        <taxon>Bacillati</taxon>
        <taxon>Bacillota</taxon>
        <taxon>Clostridia</taxon>
        <taxon>Lachnospirales</taxon>
        <taxon>Lachnospiraceae</taxon>
        <taxon>Anaerostipes</taxon>
    </lineage>
</organism>
<dbReference type="PANTHER" id="PTHR21708">
    <property type="entry name" value="PROBABLE 2-DEHYDROPANTOATE 2-REDUCTASE"/>
    <property type="match status" value="1"/>
</dbReference>
<evidence type="ECO:0000256" key="4">
    <source>
        <dbReference type="RuleBase" id="RU362068"/>
    </source>
</evidence>
<dbReference type="Gene3D" id="1.10.1040.10">
    <property type="entry name" value="N-(1-d-carboxylethyl)-l-norvaline Dehydrogenase, domain 2"/>
    <property type="match status" value="1"/>
</dbReference>
<dbReference type="EMBL" id="BLYI01000038">
    <property type="protein sequence ID" value="GFO85405.1"/>
    <property type="molecule type" value="Genomic_DNA"/>
</dbReference>
<dbReference type="InterPro" id="IPR008927">
    <property type="entry name" value="6-PGluconate_DH-like_C_sf"/>
</dbReference>
<dbReference type="Proteomes" id="UP000613208">
    <property type="component" value="Unassembled WGS sequence"/>
</dbReference>
<dbReference type="SUPFAM" id="SSF48179">
    <property type="entry name" value="6-phosphogluconate dehydrogenase C-terminal domain-like"/>
    <property type="match status" value="1"/>
</dbReference>
<dbReference type="InterPro" id="IPR013328">
    <property type="entry name" value="6PGD_dom2"/>
</dbReference>
<comment type="caution">
    <text evidence="7">The sequence shown here is derived from an EMBL/GenBank/DDBJ whole genome shotgun (WGS) entry which is preliminary data.</text>
</comment>
<comment type="pathway">
    <text evidence="4">Cofactor biosynthesis; (R)-pantothenate biosynthesis; (R)-pantoate from 3-methyl-2-oxobutanoate: step 2/2.</text>
</comment>
<comment type="similarity">
    <text evidence="1 4">Belongs to the ketopantoate reductase family.</text>
</comment>
<feature type="domain" description="Ketopantoate reductase N-terminal" evidence="5">
    <location>
        <begin position="8"/>
        <end position="151"/>
    </location>
</feature>
<name>A0A916VD44_9FIRM</name>
<evidence type="ECO:0000256" key="2">
    <source>
        <dbReference type="ARBA" id="ARBA00022857"/>
    </source>
</evidence>
<reference evidence="7" key="1">
    <citation type="submission" date="2020-06" db="EMBL/GenBank/DDBJ databases">
        <title>Characterization of fructooligosaccharide metabolism and fructooligosaccharide-degrading enzymes in human commensal butyrate producers.</title>
        <authorList>
            <person name="Tanno H."/>
            <person name="Fujii T."/>
            <person name="Hirano K."/>
            <person name="Maeno S."/>
            <person name="Tonozuka T."/>
            <person name="Sakamoto M."/>
            <person name="Ohkuma M."/>
            <person name="Tochio T."/>
            <person name="Endo A."/>
        </authorList>
    </citation>
    <scope>NUCLEOTIDE SEQUENCE</scope>
    <source>
        <strain evidence="7">JCM 17466</strain>
    </source>
</reference>
<dbReference type="InterPro" id="IPR003710">
    <property type="entry name" value="ApbA"/>
</dbReference>
<keyword evidence="4" id="KW-0566">Pantothenate biosynthesis</keyword>
<dbReference type="GO" id="GO:0005737">
    <property type="term" value="C:cytoplasm"/>
    <property type="evidence" value="ECO:0007669"/>
    <property type="project" value="TreeGrafter"/>
</dbReference>
<evidence type="ECO:0000313" key="8">
    <source>
        <dbReference type="Proteomes" id="UP000613208"/>
    </source>
</evidence>
<dbReference type="Pfam" id="PF08546">
    <property type="entry name" value="ApbA_C"/>
    <property type="match status" value="1"/>
</dbReference>
<dbReference type="RefSeq" id="WP_201311114.1">
    <property type="nucleotide sequence ID" value="NZ_BLYI01000038.1"/>
</dbReference>
<evidence type="ECO:0000256" key="3">
    <source>
        <dbReference type="ARBA" id="ARBA00023002"/>
    </source>
</evidence>